<organism evidence="2">
    <name type="scientific">Phytophthora nicotianae</name>
    <name type="common">Potato buckeye rot agent</name>
    <name type="synonym">Phytophthora parasitica</name>
    <dbReference type="NCBI Taxonomy" id="4792"/>
    <lineage>
        <taxon>Eukaryota</taxon>
        <taxon>Sar</taxon>
        <taxon>Stramenopiles</taxon>
        <taxon>Oomycota</taxon>
        <taxon>Peronosporomycetes</taxon>
        <taxon>Peronosporales</taxon>
        <taxon>Peronosporaceae</taxon>
        <taxon>Phytophthora</taxon>
    </lineage>
</organism>
<keyword evidence="1" id="KW-0472">Membrane</keyword>
<keyword evidence="1" id="KW-0812">Transmembrane</keyword>
<evidence type="ECO:0000256" key="1">
    <source>
        <dbReference type="SAM" id="Phobius"/>
    </source>
</evidence>
<accession>W2G250</accession>
<evidence type="ECO:0000313" key="3">
    <source>
        <dbReference type="EMBL" id="ETL30552.1"/>
    </source>
</evidence>
<sequence length="64" mass="7232">NDKTGERSKRIYTMMMLLDERLLIVPQNLARHSGSRAAAGIFVCMAYVLSMLWFCGGHKRTTLA</sequence>
<name>W2G250_PHYNI</name>
<feature type="non-terminal residue" evidence="2">
    <location>
        <position position="1"/>
    </location>
</feature>
<dbReference type="EMBL" id="KI688495">
    <property type="protein sequence ID" value="ETK77118.1"/>
    <property type="molecule type" value="Genomic_DNA"/>
</dbReference>
<proteinExistence type="predicted"/>
<reference evidence="2" key="1">
    <citation type="submission" date="2013-11" db="EMBL/GenBank/DDBJ databases">
        <title>The Genome Sequence of Phytophthora parasitica CJ02B3.</title>
        <authorList>
            <consortium name="The Broad Institute Genomics Platform"/>
            <person name="Russ C."/>
            <person name="Tyler B."/>
            <person name="Panabieres F."/>
            <person name="Shan W."/>
            <person name="Tripathy S."/>
            <person name="Grunwald N."/>
            <person name="Machado M."/>
            <person name="Johnson C.S."/>
            <person name="Arredondo F."/>
            <person name="Hong C."/>
            <person name="Coffey M."/>
            <person name="Young S.K."/>
            <person name="Zeng Q."/>
            <person name="Gargeya S."/>
            <person name="Fitzgerald M."/>
            <person name="Abouelleil A."/>
            <person name="Alvarado L."/>
            <person name="Chapman S.B."/>
            <person name="Gainer-Dewar J."/>
            <person name="Goldberg J."/>
            <person name="Griggs A."/>
            <person name="Gujja S."/>
            <person name="Hansen M."/>
            <person name="Howarth C."/>
            <person name="Imamovic A."/>
            <person name="Ireland A."/>
            <person name="Larimer J."/>
            <person name="McCowan C."/>
            <person name="Murphy C."/>
            <person name="Pearson M."/>
            <person name="Poon T.W."/>
            <person name="Priest M."/>
            <person name="Roberts A."/>
            <person name="Saif S."/>
            <person name="Shea T."/>
            <person name="Sykes S."/>
            <person name="Wortman J."/>
            <person name="Nusbaum C."/>
            <person name="Birren B."/>
        </authorList>
    </citation>
    <scope>NUCLEOTIDE SEQUENCE [LARGE SCALE GENOMIC DNA]</scope>
    <source>
        <strain evidence="2">CJ02B3</strain>
    </source>
</reference>
<dbReference type="AlphaFoldDB" id="W2G250"/>
<feature type="transmembrane region" description="Helical" evidence="1">
    <location>
        <begin position="37"/>
        <end position="55"/>
    </location>
</feature>
<dbReference type="Proteomes" id="UP000053236">
    <property type="component" value="Unassembled WGS sequence"/>
</dbReference>
<evidence type="ECO:0000313" key="2">
    <source>
        <dbReference type="EMBL" id="ETK77118.1"/>
    </source>
</evidence>
<dbReference type="Proteomes" id="UP000053864">
    <property type="component" value="Unassembled WGS sequence"/>
</dbReference>
<dbReference type="EMBL" id="KI675276">
    <property type="protein sequence ID" value="ETL30552.1"/>
    <property type="molecule type" value="Genomic_DNA"/>
</dbReference>
<gene>
    <name evidence="2" type="ORF">L915_16597</name>
    <name evidence="3" type="ORF">L916_16500</name>
</gene>
<keyword evidence="1" id="KW-1133">Transmembrane helix</keyword>
<reference evidence="3" key="2">
    <citation type="submission" date="2013-11" db="EMBL/GenBank/DDBJ databases">
        <title>The Genome Sequence of Phytophthora parasitica CJ05E6.</title>
        <authorList>
            <consortium name="The Broad Institute Genomics Platform"/>
            <person name="Russ C."/>
            <person name="Tyler B."/>
            <person name="Panabieres F."/>
            <person name="Shan W."/>
            <person name="Tripathy S."/>
            <person name="Grunwald N."/>
            <person name="Machado M."/>
            <person name="Johnson C.S."/>
            <person name="Arredondo F."/>
            <person name="Hong C."/>
            <person name="Coffey M."/>
            <person name="Young S.K."/>
            <person name="Zeng Q."/>
            <person name="Gargeya S."/>
            <person name="Fitzgerald M."/>
            <person name="Abouelleil A."/>
            <person name="Alvarado L."/>
            <person name="Chapman S.B."/>
            <person name="Gainer-Dewar J."/>
            <person name="Goldberg J."/>
            <person name="Griggs A."/>
            <person name="Gujja S."/>
            <person name="Hansen M."/>
            <person name="Howarth C."/>
            <person name="Imamovic A."/>
            <person name="Ireland A."/>
            <person name="Larimer J."/>
            <person name="McCowan C."/>
            <person name="Murphy C."/>
            <person name="Pearson M."/>
            <person name="Poon T.W."/>
            <person name="Priest M."/>
            <person name="Roberts A."/>
            <person name="Saif S."/>
            <person name="Shea T."/>
            <person name="Sykes S."/>
            <person name="Wortman J."/>
            <person name="Nusbaum C."/>
            <person name="Birren B."/>
        </authorList>
    </citation>
    <scope>NUCLEOTIDE SEQUENCE [LARGE SCALE GENOMIC DNA]</scope>
    <source>
        <strain evidence="3">CJ05E6</strain>
    </source>
</reference>
<protein>
    <submittedName>
        <fullName evidence="2">Uncharacterized protein</fullName>
    </submittedName>
</protein>